<organism evidence="5 6">
    <name type="scientific">Pseudohalocynthiibacter aestuariivivens</name>
    <dbReference type="NCBI Taxonomy" id="1591409"/>
    <lineage>
        <taxon>Bacteria</taxon>
        <taxon>Pseudomonadati</taxon>
        <taxon>Pseudomonadota</taxon>
        <taxon>Alphaproteobacteria</taxon>
        <taxon>Rhodobacterales</taxon>
        <taxon>Paracoccaceae</taxon>
        <taxon>Pseudohalocynthiibacter</taxon>
    </lineage>
</organism>
<name>A0ABV5JK38_9RHOB</name>
<evidence type="ECO:0000313" key="5">
    <source>
        <dbReference type="EMBL" id="MFB9232857.1"/>
    </source>
</evidence>
<dbReference type="InterPro" id="IPR015421">
    <property type="entry name" value="PyrdxlP-dep_Trfase_major"/>
</dbReference>
<keyword evidence="6" id="KW-1185">Reference proteome</keyword>
<dbReference type="Gene3D" id="3.90.1150.10">
    <property type="entry name" value="Aspartate Aminotransferase, domain 1"/>
    <property type="match status" value="1"/>
</dbReference>
<sequence length="314" mass="33734">MTETRDHGGGLDAAIARYGGTRAEWLDLSTGINPVPYPIPDLPADAWTALPDRTAAGSLIAAARKLWNVPGKADVLPTHGASAAIARIPSFATAGTVAIPGPTYNEHAAAFRSFGWRVSDTVDQTSDATVVVHPNNPDGRWWNESDLNAPLTVIDESFCDIAPRRSLIHLAENPGTLVLKSFGKFWGLAGLRLGFVIGDPDHVARLRDGLGPWSVSGPALSIGAKALDDTEWAANARDRLNADAARLDSMMMAKGADLLGGTPLFRLYNVDGAAQWQDHLAKSFVLTRVFPYSRTWLRLGLPAPDRWSQLEAAL</sequence>
<dbReference type="CDD" id="cd00609">
    <property type="entry name" value="AAT_like"/>
    <property type="match status" value="1"/>
</dbReference>
<comment type="cofactor">
    <cofactor evidence="1 3">
        <name>pyridoxal 5'-phosphate</name>
        <dbReference type="ChEBI" id="CHEBI:597326"/>
    </cofactor>
</comment>
<dbReference type="InterPro" id="IPR015424">
    <property type="entry name" value="PyrdxlP-dep_Trfase"/>
</dbReference>
<dbReference type="InterPro" id="IPR004839">
    <property type="entry name" value="Aminotransferase_I/II_large"/>
</dbReference>
<keyword evidence="2" id="KW-0663">Pyridoxal phosphate</keyword>
<comment type="caution">
    <text evidence="5">The sequence shown here is derived from an EMBL/GenBank/DDBJ whole genome shotgun (WGS) entry which is preliminary data.</text>
</comment>
<dbReference type="PROSITE" id="PS00105">
    <property type="entry name" value="AA_TRANSFER_CLASS_1"/>
    <property type="match status" value="1"/>
</dbReference>
<protein>
    <recommendedName>
        <fullName evidence="3">Aminotransferase</fullName>
        <ecNumber evidence="3">2.6.1.-</ecNumber>
    </recommendedName>
</protein>
<keyword evidence="5" id="KW-0456">Lyase</keyword>
<evidence type="ECO:0000256" key="3">
    <source>
        <dbReference type="RuleBase" id="RU000481"/>
    </source>
</evidence>
<dbReference type="RefSeq" id="WP_213887136.1">
    <property type="nucleotide sequence ID" value="NZ_JAGFNU010000001.1"/>
</dbReference>
<dbReference type="GO" id="GO:0048472">
    <property type="term" value="F:threonine-phosphate decarboxylase activity"/>
    <property type="evidence" value="ECO:0007669"/>
    <property type="project" value="UniProtKB-EC"/>
</dbReference>
<dbReference type="SUPFAM" id="SSF53383">
    <property type="entry name" value="PLP-dependent transferases"/>
    <property type="match status" value="1"/>
</dbReference>
<evidence type="ECO:0000256" key="2">
    <source>
        <dbReference type="ARBA" id="ARBA00022898"/>
    </source>
</evidence>
<comment type="similarity">
    <text evidence="3">Belongs to the class-I pyridoxal-phosphate-dependent aminotransferase family.</text>
</comment>
<evidence type="ECO:0000313" key="6">
    <source>
        <dbReference type="Proteomes" id="UP001589683"/>
    </source>
</evidence>
<evidence type="ECO:0000259" key="4">
    <source>
        <dbReference type="Pfam" id="PF00155"/>
    </source>
</evidence>
<reference evidence="5 6" key="1">
    <citation type="submission" date="2024-09" db="EMBL/GenBank/DDBJ databases">
        <authorList>
            <person name="Sun Q."/>
            <person name="Mori K."/>
        </authorList>
    </citation>
    <scope>NUCLEOTIDE SEQUENCE [LARGE SCALE GENOMIC DNA]</scope>
    <source>
        <strain evidence="5 6">CECT 8726</strain>
    </source>
</reference>
<accession>A0ABV5JK38</accession>
<dbReference type="PANTHER" id="PTHR42885:SF1">
    <property type="entry name" value="THREONINE-PHOSPHATE DECARBOXYLASE"/>
    <property type="match status" value="1"/>
</dbReference>
<proteinExistence type="inferred from homology"/>
<dbReference type="PANTHER" id="PTHR42885">
    <property type="entry name" value="HISTIDINOL-PHOSPHATE AMINOTRANSFERASE-RELATED"/>
    <property type="match status" value="1"/>
</dbReference>
<dbReference type="InterPro" id="IPR015422">
    <property type="entry name" value="PyrdxlP-dep_Trfase_small"/>
</dbReference>
<dbReference type="EC" id="2.6.1.-" evidence="3"/>
<dbReference type="Pfam" id="PF00155">
    <property type="entry name" value="Aminotran_1_2"/>
    <property type="match status" value="1"/>
</dbReference>
<dbReference type="Gene3D" id="3.40.640.10">
    <property type="entry name" value="Type I PLP-dependent aspartate aminotransferase-like (Major domain)"/>
    <property type="match status" value="1"/>
</dbReference>
<dbReference type="EMBL" id="JBHMEA010000044">
    <property type="protein sequence ID" value="MFB9232857.1"/>
    <property type="molecule type" value="Genomic_DNA"/>
</dbReference>
<evidence type="ECO:0000256" key="1">
    <source>
        <dbReference type="ARBA" id="ARBA00001933"/>
    </source>
</evidence>
<gene>
    <name evidence="5" type="ORF">ACFFUT_13780</name>
</gene>
<keyword evidence="3" id="KW-0032">Aminotransferase</keyword>
<dbReference type="Proteomes" id="UP001589683">
    <property type="component" value="Unassembled WGS sequence"/>
</dbReference>
<dbReference type="InterPro" id="IPR004838">
    <property type="entry name" value="NHTrfase_class1_PyrdxlP-BS"/>
</dbReference>
<keyword evidence="3" id="KW-0808">Transferase</keyword>
<feature type="domain" description="Aminotransferase class I/classII large" evidence="4">
    <location>
        <begin position="58"/>
        <end position="303"/>
    </location>
</feature>